<evidence type="ECO:0000313" key="1">
    <source>
        <dbReference type="EMBL" id="CAI0559230.1"/>
    </source>
</evidence>
<dbReference type="AlphaFoldDB" id="A0AAV0RNT8"/>
<proteinExistence type="predicted"/>
<protein>
    <submittedName>
        <fullName evidence="1">Uncharacterized protein</fullName>
    </submittedName>
</protein>
<organism evidence="1 2">
    <name type="scientific">Linum tenue</name>
    <dbReference type="NCBI Taxonomy" id="586396"/>
    <lineage>
        <taxon>Eukaryota</taxon>
        <taxon>Viridiplantae</taxon>
        <taxon>Streptophyta</taxon>
        <taxon>Embryophyta</taxon>
        <taxon>Tracheophyta</taxon>
        <taxon>Spermatophyta</taxon>
        <taxon>Magnoliopsida</taxon>
        <taxon>eudicotyledons</taxon>
        <taxon>Gunneridae</taxon>
        <taxon>Pentapetalae</taxon>
        <taxon>rosids</taxon>
        <taxon>fabids</taxon>
        <taxon>Malpighiales</taxon>
        <taxon>Linaceae</taxon>
        <taxon>Linum</taxon>
    </lineage>
</organism>
<evidence type="ECO:0000313" key="2">
    <source>
        <dbReference type="Proteomes" id="UP001154282"/>
    </source>
</evidence>
<comment type="caution">
    <text evidence="1">The sequence shown here is derived from an EMBL/GenBank/DDBJ whole genome shotgun (WGS) entry which is preliminary data.</text>
</comment>
<keyword evidence="2" id="KW-1185">Reference proteome</keyword>
<name>A0AAV0RNT8_9ROSI</name>
<reference evidence="1" key="1">
    <citation type="submission" date="2022-08" db="EMBL/GenBank/DDBJ databases">
        <authorList>
            <person name="Gutierrez-Valencia J."/>
        </authorList>
    </citation>
    <scope>NUCLEOTIDE SEQUENCE</scope>
</reference>
<dbReference type="Proteomes" id="UP001154282">
    <property type="component" value="Unassembled WGS sequence"/>
</dbReference>
<sequence length="52" mass="6213">MLTIGLFSFSLWERKVGKLGNFVYHLVIYLFDVRNRHIRWPADGCQPVSLRY</sequence>
<gene>
    <name evidence="1" type="ORF">LITE_LOCUS49121</name>
</gene>
<accession>A0AAV0RNT8</accession>
<dbReference type="EMBL" id="CAMGYJ010000011">
    <property type="protein sequence ID" value="CAI0559230.1"/>
    <property type="molecule type" value="Genomic_DNA"/>
</dbReference>